<dbReference type="InParanoid" id="G4ZAR5"/>
<gene>
    <name evidence="2" type="ORF">PHYSODRAFT_263692</name>
</gene>
<sequence length="159" mass="17174">MTQTNPDVRPTLEKCRYSSCVSEAPEVASAYDVDGVSAAKRRPAPRGFCVRVWHSAEPRRSWGRDDFDGGTPRHASSHDAIPSPVASRAGAKTLAPSSPPSTTVVSVKTTRTVSITKTVMVKTTSVKTTHVSRPRTTTVMGLPWLTTTAYTCAHVYEEA</sequence>
<feature type="compositionally biased region" description="Low complexity" evidence="1">
    <location>
        <begin position="92"/>
        <end position="105"/>
    </location>
</feature>
<evidence type="ECO:0000313" key="3">
    <source>
        <dbReference type="Proteomes" id="UP000002640"/>
    </source>
</evidence>
<keyword evidence="3" id="KW-1185">Reference proteome</keyword>
<dbReference type="RefSeq" id="XP_009522568.1">
    <property type="nucleotide sequence ID" value="XM_009524273.1"/>
</dbReference>
<accession>G4ZAR5</accession>
<reference evidence="2 3" key="1">
    <citation type="journal article" date="2006" name="Science">
        <title>Phytophthora genome sequences uncover evolutionary origins and mechanisms of pathogenesis.</title>
        <authorList>
            <person name="Tyler B.M."/>
            <person name="Tripathy S."/>
            <person name="Zhang X."/>
            <person name="Dehal P."/>
            <person name="Jiang R.H."/>
            <person name="Aerts A."/>
            <person name="Arredondo F.D."/>
            <person name="Baxter L."/>
            <person name="Bensasson D."/>
            <person name="Beynon J.L."/>
            <person name="Chapman J."/>
            <person name="Damasceno C.M."/>
            <person name="Dorrance A.E."/>
            <person name="Dou D."/>
            <person name="Dickerman A.W."/>
            <person name="Dubchak I.L."/>
            <person name="Garbelotto M."/>
            <person name="Gijzen M."/>
            <person name="Gordon S.G."/>
            <person name="Govers F."/>
            <person name="Grunwald N.J."/>
            <person name="Huang W."/>
            <person name="Ivors K.L."/>
            <person name="Jones R.W."/>
            <person name="Kamoun S."/>
            <person name="Krampis K."/>
            <person name="Lamour K.H."/>
            <person name="Lee M.K."/>
            <person name="McDonald W.H."/>
            <person name="Medina M."/>
            <person name="Meijer H.J."/>
            <person name="Nordberg E.K."/>
            <person name="Maclean D.J."/>
            <person name="Ospina-Giraldo M.D."/>
            <person name="Morris P.F."/>
            <person name="Phuntumart V."/>
            <person name="Putnam N.H."/>
            <person name="Rash S."/>
            <person name="Rose J.K."/>
            <person name="Sakihama Y."/>
            <person name="Salamov A.A."/>
            <person name="Savidor A."/>
            <person name="Scheuring C.F."/>
            <person name="Smith B.M."/>
            <person name="Sobral B.W."/>
            <person name="Terry A."/>
            <person name="Torto-Alalibo T.A."/>
            <person name="Win J."/>
            <person name="Xu Z."/>
            <person name="Zhang H."/>
            <person name="Grigoriev I.V."/>
            <person name="Rokhsar D.S."/>
            <person name="Boore J.L."/>
        </authorList>
    </citation>
    <scope>NUCLEOTIDE SEQUENCE [LARGE SCALE GENOMIC DNA]</scope>
    <source>
        <strain evidence="2 3">P6497</strain>
    </source>
</reference>
<name>G4ZAR5_PHYSP</name>
<evidence type="ECO:0000256" key="1">
    <source>
        <dbReference type="SAM" id="MobiDB-lite"/>
    </source>
</evidence>
<dbReference type="AlphaFoldDB" id="G4ZAR5"/>
<evidence type="ECO:0000313" key="2">
    <source>
        <dbReference type="EMBL" id="EGZ19851.1"/>
    </source>
</evidence>
<dbReference type="EMBL" id="JH159153">
    <property type="protein sequence ID" value="EGZ19851.1"/>
    <property type="molecule type" value="Genomic_DNA"/>
</dbReference>
<protein>
    <submittedName>
        <fullName evidence="2">Uncharacterized protein</fullName>
    </submittedName>
</protein>
<proteinExistence type="predicted"/>
<organism evidence="2 3">
    <name type="scientific">Phytophthora sojae (strain P6497)</name>
    <name type="common">Soybean stem and root rot agent</name>
    <name type="synonym">Phytophthora megasperma f. sp. glycines</name>
    <dbReference type="NCBI Taxonomy" id="1094619"/>
    <lineage>
        <taxon>Eukaryota</taxon>
        <taxon>Sar</taxon>
        <taxon>Stramenopiles</taxon>
        <taxon>Oomycota</taxon>
        <taxon>Peronosporomycetes</taxon>
        <taxon>Peronosporales</taxon>
        <taxon>Peronosporaceae</taxon>
        <taxon>Phytophthora</taxon>
    </lineage>
</organism>
<dbReference type="Proteomes" id="UP000002640">
    <property type="component" value="Unassembled WGS sequence"/>
</dbReference>
<dbReference type="KEGG" id="psoj:PHYSODRAFT_263692"/>
<feature type="region of interest" description="Disordered" evidence="1">
    <location>
        <begin position="60"/>
        <end position="105"/>
    </location>
</feature>
<dbReference type="GeneID" id="20639526"/>